<gene>
    <name evidence="1" type="ORF">ENN92_01445</name>
</gene>
<name>A0A7C1HD24_UNCKA</name>
<dbReference type="GO" id="GO:0003677">
    <property type="term" value="F:DNA binding"/>
    <property type="evidence" value="ECO:0007669"/>
    <property type="project" value="UniProtKB-KW"/>
</dbReference>
<protein>
    <submittedName>
        <fullName evidence="1">AbrB/MazE/SpoVT family DNA-binding domain-containing protein</fullName>
    </submittedName>
</protein>
<keyword evidence="1" id="KW-0238">DNA-binding</keyword>
<comment type="caution">
    <text evidence="1">The sequence shown here is derived from an EMBL/GenBank/DDBJ whole genome shotgun (WGS) entry which is preliminary data.</text>
</comment>
<reference evidence="1" key="1">
    <citation type="journal article" date="2020" name="mSystems">
        <title>Genome- and Community-Level Interaction Insights into Carbon Utilization and Element Cycling Functions of Hydrothermarchaeota in Hydrothermal Sediment.</title>
        <authorList>
            <person name="Zhou Z."/>
            <person name="Liu Y."/>
            <person name="Xu W."/>
            <person name="Pan J."/>
            <person name="Luo Z.H."/>
            <person name="Li M."/>
        </authorList>
    </citation>
    <scope>NUCLEOTIDE SEQUENCE [LARGE SCALE GENOMIC DNA]</scope>
    <source>
        <strain evidence="1">SpSt-1219</strain>
    </source>
</reference>
<dbReference type="AlphaFoldDB" id="A0A7C1HD24"/>
<evidence type="ECO:0000313" key="1">
    <source>
        <dbReference type="EMBL" id="HDQ88794.1"/>
    </source>
</evidence>
<dbReference type="SUPFAM" id="SSF89447">
    <property type="entry name" value="AbrB/MazE/MraZ-like"/>
    <property type="match status" value="1"/>
</dbReference>
<dbReference type="InterPro" id="IPR037914">
    <property type="entry name" value="SpoVT-AbrB_sf"/>
</dbReference>
<proteinExistence type="predicted"/>
<dbReference type="Proteomes" id="UP000886066">
    <property type="component" value="Unassembled WGS sequence"/>
</dbReference>
<accession>A0A7C1HD24</accession>
<dbReference type="Gene3D" id="2.10.260.10">
    <property type="match status" value="1"/>
</dbReference>
<sequence>MNTQLATQKYVKSFSTGQITVPKEFREALGLGTEFWLKMYLDENTIVAEPVIQESVDESYSKKLSKLKTDWFNESDYPEIRSILEERLLENDL</sequence>
<organism evidence="1">
    <name type="scientific">candidate division WWE3 bacterium</name>
    <dbReference type="NCBI Taxonomy" id="2053526"/>
    <lineage>
        <taxon>Bacteria</taxon>
        <taxon>Katanobacteria</taxon>
    </lineage>
</organism>
<dbReference type="EMBL" id="DSDM01000086">
    <property type="protein sequence ID" value="HDQ88794.1"/>
    <property type="molecule type" value="Genomic_DNA"/>
</dbReference>